<evidence type="ECO:0000313" key="12">
    <source>
        <dbReference type="EMBL" id="RDB80018.1"/>
    </source>
</evidence>
<dbReference type="EMBL" id="PPTY01000019">
    <property type="protein sequence ID" value="RDB84044.1"/>
    <property type="molecule type" value="Genomic_DNA"/>
</dbReference>
<reference evidence="10 21" key="4">
    <citation type="submission" date="2019-11" db="EMBL/GenBank/DDBJ databases">
        <title>Whole genome shotgun sequencing (WGS) data from Adlercreutzia equolifaciens ResAG-91, Eggerthella lenta MRI-F36, MRI-F37, MRI-F40, ResAG-49, ResAG-88, ResAG-121, ResAG-145, and Gordonibacter sp. ResAG-5, ResAG-26, ResAG-43, ResAG-50, ResAG-59.</title>
        <authorList>
            <person name="Stoll D.A."/>
            <person name="Danylec N."/>
            <person name="Franz C.M.A.P."/>
            <person name="Huch M."/>
        </authorList>
    </citation>
    <scope>NUCLEOTIDE SEQUENCE [LARGE SCALE GENOMIC DNA]</scope>
    <source>
        <strain evidence="10 21">ResAG-88</strain>
    </source>
</reference>
<feature type="transmembrane region" description="Helical" evidence="7">
    <location>
        <begin position="315"/>
        <end position="335"/>
    </location>
</feature>
<dbReference type="Gene3D" id="1.10.3720.10">
    <property type="entry name" value="MetI-like"/>
    <property type="match status" value="1"/>
</dbReference>
<evidence type="ECO:0000256" key="7">
    <source>
        <dbReference type="RuleBase" id="RU363032"/>
    </source>
</evidence>
<evidence type="ECO:0000313" key="15">
    <source>
        <dbReference type="EMBL" id="TNU89841.1"/>
    </source>
</evidence>
<evidence type="ECO:0000313" key="13">
    <source>
        <dbReference type="EMBL" id="RDB84044.1"/>
    </source>
</evidence>
<dbReference type="EMBL" id="PPTU01000027">
    <property type="protein sequence ID" value="RDB67745.1"/>
    <property type="molecule type" value="Genomic_DNA"/>
</dbReference>
<keyword evidence="4 7" id="KW-0812">Transmembrane</keyword>
<evidence type="ECO:0000259" key="9">
    <source>
        <dbReference type="PROSITE" id="PS50928"/>
    </source>
</evidence>
<reference evidence="15 20" key="1">
    <citation type="journal article" date="2005" name="Appl. Environ. Microbiol.">
        <title>Intestinal bacterial communities that produce active estrogen-like compounds enterodiol and enterolactone in humans.</title>
        <authorList>
            <person name="Clavel T."/>
            <person name="Henderson G."/>
            <person name="Alpert C.A."/>
            <person name="Philippe C."/>
            <person name="Rigottier-Gois L."/>
            <person name="Dore J."/>
            <person name="Blaut M."/>
        </authorList>
    </citation>
    <scope>NUCLEOTIDE SEQUENCE [LARGE SCALE GENOMIC DNA]</scope>
    <source>
        <strain evidence="15 20">SECO-MT75m2</strain>
    </source>
</reference>
<feature type="compositionally biased region" description="Polar residues" evidence="8">
    <location>
        <begin position="20"/>
        <end position="32"/>
    </location>
</feature>
<dbReference type="SUPFAM" id="SSF161098">
    <property type="entry name" value="MetI-like"/>
    <property type="match status" value="1"/>
</dbReference>
<dbReference type="RefSeq" id="WP_009607855.1">
    <property type="nucleotide sequence ID" value="NZ_JANFYX010000004.1"/>
</dbReference>
<evidence type="ECO:0000313" key="20">
    <source>
        <dbReference type="Proteomes" id="UP000312594"/>
    </source>
</evidence>
<reference evidence="16 17" key="2">
    <citation type="journal article" date="2018" name="Elife">
        <title>Discovery and characterization of a prevalent human gut bacterial enzyme sufficient for the inactivation of a family of plant toxins.</title>
        <authorList>
            <person name="Koppel N."/>
            <person name="Bisanz J.E."/>
            <person name="Pandelia M.E."/>
            <person name="Turnbaugh P.J."/>
            <person name="Balskus E.P."/>
        </authorList>
    </citation>
    <scope>NUCLEOTIDE SEQUENCE [LARGE SCALE GENOMIC DNA]</scope>
    <source>
        <strain evidence="14 18">16A</strain>
        <strain evidence="13 17">FAA1-1-60AUCSF</strain>
        <strain evidence="12 16">MR1 #12</strain>
        <strain evidence="11 19">W1 BHI 6</strain>
    </source>
</reference>
<evidence type="ECO:0000256" key="4">
    <source>
        <dbReference type="ARBA" id="ARBA00022692"/>
    </source>
</evidence>
<dbReference type="Pfam" id="PF00528">
    <property type="entry name" value="BPD_transp_1"/>
    <property type="match status" value="1"/>
</dbReference>
<gene>
    <name evidence="14" type="ORF">C1853_11890</name>
    <name evidence="13" type="ORF">C1871_10555</name>
    <name evidence="12" type="ORF">C1872_07560</name>
    <name evidence="11" type="ORF">C1875_12985</name>
    <name evidence="15" type="ORF">FIC87_10230</name>
    <name evidence="10" type="ORF">GO726_10370</name>
</gene>
<dbReference type="Proteomes" id="UP000253857">
    <property type="component" value="Unassembled WGS sequence"/>
</dbReference>
<keyword evidence="3" id="KW-1003">Cell membrane</keyword>
<dbReference type="OMA" id="VAMFRPG"/>
<comment type="subcellular location">
    <subcellularLocation>
        <location evidence="1 7">Cell membrane</location>
        <topology evidence="1 7">Multi-pass membrane protein</topology>
    </subcellularLocation>
</comment>
<evidence type="ECO:0000256" key="2">
    <source>
        <dbReference type="ARBA" id="ARBA00022448"/>
    </source>
</evidence>
<feature type="transmembrane region" description="Helical" evidence="7">
    <location>
        <begin position="88"/>
        <end position="111"/>
    </location>
</feature>
<keyword evidence="5 7" id="KW-1133">Transmembrane helix</keyword>
<name>A0A369NUP3_EGGLN</name>
<feature type="region of interest" description="Disordered" evidence="8">
    <location>
        <begin position="20"/>
        <end position="53"/>
    </location>
</feature>
<dbReference type="PANTHER" id="PTHR43386:SF23">
    <property type="entry name" value="ABC TRANSPORTER"/>
    <property type="match status" value="1"/>
</dbReference>
<evidence type="ECO:0000256" key="1">
    <source>
        <dbReference type="ARBA" id="ARBA00004651"/>
    </source>
</evidence>
<dbReference type="InterPro" id="IPR000515">
    <property type="entry name" value="MetI-like"/>
</dbReference>
<evidence type="ECO:0000256" key="8">
    <source>
        <dbReference type="SAM" id="MobiDB-lite"/>
    </source>
</evidence>
<dbReference type="AlphaFoldDB" id="A0A369NUP3"/>
<dbReference type="Proteomes" id="UP000253752">
    <property type="component" value="Unassembled WGS sequence"/>
</dbReference>
<evidence type="ECO:0000313" key="11">
    <source>
        <dbReference type="EMBL" id="RDB67745.1"/>
    </source>
</evidence>
<dbReference type="Proteomes" id="UP000312594">
    <property type="component" value="Unassembled WGS sequence"/>
</dbReference>
<evidence type="ECO:0000313" key="21">
    <source>
        <dbReference type="Proteomes" id="UP000436429"/>
    </source>
</evidence>
<evidence type="ECO:0000313" key="19">
    <source>
        <dbReference type="Proteomes" id="UP000253970"/>
    </source>
</evidence>
<feature type="transmembrane region" description="Helical" evidence="7">
    <location>
        <begin position="212"/>
        <end position="231"/>
    </location>
</feature>
<dbReference type="InterPro" id="IPR035906">
    <property type="entry name" value="MetI-like_sf"/>
</dbReference>
<feature type="transmembrane region" description="Helical" evidence="7">
    <location>
        <begin position="187"/>
        <end position="206"/>
    </location>
</feature>
<evidence type="ECO:0000313" key="14">
    <source>
        <dbReference type="EMBL" id="RDC36166.1"/>
    </source>
</evidence>
<dbReference type="Proteomes" id="UP000253970">
    <property type="component" value="Unassembled WGS sequence"/>
</dbReference>
<evidence type="ECO:0000313" key="16">
    <source>
        <dbReference type="Proteomes" id="UP000253752"/>
    </source>
</evidence>
<feature type="transmembrane region" description="Helical" evidence="7">
    <location>
        <begin position="270"/>
        <end position="295"/>
    </location>
</feature>
<reference evidence="15" key="3">
    <citation type="submission" date="2019-06" db="EMBL/GenBank/DDBJ databases">
        <authorList>
            <person name="Bisanz J.E."/>
            <person name="Turnbaugh P.J."/>
        </authorList>
    </citation>
    <scope>NUCLEOTIDE SEQUENCE</scope>
    <source>
        <strain evidence="15">SECO-MT75m2</strain>
    </source>
</reference>
<dbReference type="GO" id="GO:0005886">
    <property type="term" value="C:plasma membrane"/>
    <property type="evidence" value="ECO:0007669"/>
    <property type="project" value="UniProtKB-SubCell"/>
</dbReference>
<dbReference type="EMBL" id="WPOM01000019">
    <property type="protein sequence ID" value="MVN33565.1"/>
    <property type="molecule type" value="Genomic_DNA"/>
</dbReference>
<comment type="similarity">
    <text evidence="7">Belongs to the binding-protein-dependent transport system permease family.</text>
</comment>
<dbReference type="EMBL" id="PPUQ01000018">
    <property type="protein sequence ID" value="RDC36166.1"/>
    <property type="molecule type" value="Genomic_DNA"/>
</dbReference>
<dbReference type="EMBL" id="PPTX01000009">
    <property type="protein sequence ID" value="RDB80018.1"/>
    <property type="molecule type" value="Genomic_DNA"/>
</dbReference>
<accession>A0A369NUP3</accession>
<evidence type="ECO:0000256" key="5">
    <source>
        <dbReference type="ARBA" id="ARBA00022989"/>
    </source>
</evidence>
<evidence type="ECO:0000313" key="10">
    <source>
        <dbReference type="EMBL" id="MVN33565.1"/>
    </source>
</evidence>
<dbReference type="EMBL" id="VEVP01000023">
    <property type="protein sequence ID" value="TNU89841.1"/>
    <property type="molecule type" value="Genomic_DNA"/>
</dbReference>
<feature type="transmembrane region" description="Helical" evidence="7">
    <location>
        <begin position="146"/>
        <end position="175"/>
    </location>
</feature>
<keyword evidence="2 7" id="KW-0813">Transport</keyword>
<dbReference type="PANTHER" id="PTHR43386">
    <property type="entry name" value="OLIGOPEPTIDE TRANSPORT SYSTEM PERMEASE PROTEIN APPC"/>
    <property type="match status" value="1"/>
</dbReference>
<keyword evidence="6 7" id="KW-0472">Membrane</keyword>
<feature type="domain" description="ABC transmembrane type-1" evidence="9">
    <location>
        <begin position="149"/>
        <end position="339"/>
    </location>
</feature>
<dbReference type="Proteomes" id="UP000436429">
    <property type="component" value="Unassembled WGS sequence"/>
</dbReference>
<evidence type="ECO:0000256" key="3">
    <source>
        <dbReference type="ARBA" id="ARBA00022475"/>
    </source>
</evidence>
<organism evidence="12 16">
    <name type="scientific">Eggerthella lenta</name>
    <name type="common">Eubacterium lentum</name>
    <dbReference type="NCBI Taxonomy" id="84112"/>
    <lineage>
        <taxon>Bacteria</taxon>
        <taxon>Bacillati</taxon>
        <taxon>Actinomycetota</taxon>
        <taxon>Coriobacteriia</taxon>
        <taxon>Eggerthellales</taxon>
        <taxon>Eggerthellaceae</taxon>
        <taxon>Eggerthella</taxon>
    </lineage>
</organism>
<evidence type="ECO:0000313" key="18">
    <source>
        <dbReference type="Proteomes" id="UP000253915"/>
    </source>
</evidence>
<evidence type="ECO:0000256" key="6">
    <source>
        <dbReference type="ARBA" id="ARBA00023136"/>
    </source>
</evidence>
<evidence type="ECO:0000313" key="17">
    <source>
        <dbReference type="Proteomes" id="UP000253857"/>
    </source>
</evidence>
<proteinExistence type="inferred from homology"/>
<dbReference type="GO" id="GO:0055085">
    <property type="term" value="P:transmembrane transport"/>
    <property type="evidence" value="ECO:0007669"/>
    <property type="project" value="InterPro"/>
</dbReference>
<dbReference type="InterPro" id="IPR050366">
    <property type="entry name" value="BP-dependent_transpt_permease"/>
</dbReference>
<protein>
    <submittedName>
        <fullName evidence="10 12">ABC transporter permease</fullName>
    </submittedName>
</protein>
<sequence length="353" mass="36702">MADERVETCLTCESAVGFGSSQSLGSPGSHETPTGRFGSMGAAPRSEAQQVPEGETRLVGTAEPNGSKDAAPPLLHAPRAARVGNRRLTLAAFLGALAALAAVVVAGLVVADAATATDFSMKNLAPSFAHPFGTDWMGRDMLLRTLAGLSTSVLVGLLAAGVSSIIALVMGAVAALGGKKADAAVTWLIDLMLGIPHIVLLILISFALGKGFWGVTIGVAVTHWPSLARVVRAEILQCKQSTFVAAARRLGQTPLRIAAKHMVPYVLPQFIVGLILLFPHAILHEAAVTFLGFGLPPEQPAIGVILSESMAYLSAGMWWLAVFPGLALIATVLLFDLAGSSLRKLVDPHSAQE</sequence>
<comment type="caution">
    <text evidence="12">The sequence shown here is derived from an EMBL/GenBank/DDBJ whole genome shotgun (WGS) entry which is preliminary data.</text>
</comment>
<dbReference type="PROSITE" id="PS50928">
    <property type="entry name" value="ABC_TM1"/>
    <property type="match status" value="1"/>
</dbReference>
<dbReference type="Proteomes" id="UP000253915">
    <property type="component" value="Unassembled WGS sequence"/>
</dbReference>